<dbReference type="Pfam" id="PF06713">
    <property type="entry name" value="bPH_4"/>
    <property type="match status" value="1"/>
</dbReference>
<feature type="transmembrane region" description="Helical" evidence="1">
    <location>
        <begin position="12"/>
        <end position="31"/>
    </location>
</feature>
<reference evidence="3 4" key="1">
    <citation type="submission" date="2024-01" db="EMBL/GenBank/DDBJ databases">
        <title>Seven novel Bacillus-like species.</title>
        <authorList>
            <person name="Liu G."/>
        </authorList>
    </citation>
    <scope>NUCLEOTIDE SEQUENCE [LARGE SCALE GENOMIC DNA]</scope>
    <source>
        <strain evidence="3 4">FJAT-51614</strain>
    </source>
</reference>
<dbReference type="EMBL" id="JBAWSY010000025">
    <property type="protein sequence ID" value="MEI4771683.1"/>
    <property type="molecule type" value="Genomic_DNA"/>
</dbReference>
<evidence type="ECO:0000313" key="4">
    <source>
        <dbReference type="Proteomes" id="UP001364890"/>
    </source>
</evidence>
<organism evidence="3 4">
    <name type="scientific">Psychrobacillus mangrovi</name>
    <dbReference type="NCBI Taxonomy" id="3117745"/>
    <lineage>
        <taxon>Bacteria</taxon>
        <taxon>Bacillati</taxon>
        <taxon>Bacillota</taxon>
        <taxon>Bacilli</taxon>
        <taxon>Bacillales</taxon>
        <taxon>Bacillaceae</taxon>
        <taxon>Psychrobacillus</taxon>
    </lineage>
</organism>
<proteinExistence type="predicted"/>
<gene>
    <name evidence="3" type="ORF">WAX74_18850</name>
</gene>
<keyword evidence="1" id="KW-0812">Transmembrane</keyword>
<keyword evidence="4" id="KW-1185">Reference proteome</keyword>
<dbReference type="RefSeq" id="WP_336499234.1">
    <property type="nucleotide sequence ID" value="NZ_JBAWSY010000025.1"/>
</dbReference>
<dbReference type="Proteomes" id="UP001364890">
    <property type="component" value="Unassembled WGS sequence"/>
</dbReference>
<feature type="transmembrane region" description="Helical" evidence="1">
    <location>
        <begin position="43"/>
        <end position="64"/>
    </location>
</feature>
<evidence type="ECO:0000256" key="1">
    <source>
        <dbReference type="SAM" id="Phobius"/>
    </source>
</evidence>
<comment type="caution">
    <text evidence="3">The sequence shown here is derived from an EMBL/GenBank/DDBJ whole genome shotgun (WGS) entry which is preliminary data.</text>
</comment>
<keyword evidence="1" id="KW-0472">Membrane</keyword>
<evidence type="ECO:0000259" key="2">
    <source>
        <dbReference type="Pfam" id="PF06713"/>
    </source>
</evidence>
<name>A0ABU8F9J9_9BACI</name>
<protein>
    <submittedName>
        <fullName evidence="3">PH domain-containing protein</fullName>
    </submittedName>
</protein>
<sequence length="150" mass="17531">MTFKSKRDRSFINLLIIAIGIIAIATLWPVVFELFYTEAPDVGAIWVMIILFVVMTWFIVWISFDIEYTFKEDYLFIRGGLFRSKIPYEDITKVNRTSDILVGYRILSSKDAIEVHYKKAFMGSVIISPEDQEEFLKVLKEKVPQIHIVK</sequence>
<feature type="domain" description="Uncharacterized protein YyaB-like PH" evidence="2">
    <location>
        <begin position="67"/>
        <end position="142"/>
    </location>
</feature>
<evidence type="ECO:0000313" key="3">
    <source>
        <dbReference type="EMBL" id="MEI4771683.1"/>
    </source>
</evidence>
<accession>A0ABU8F9J9</accession>
<dbReference type="InterPro" id="IPR009589">
    <property type="entry name" value="PH_YyaB-like"/>
</dbReference>
<keyword evidence="1" id="KW-1133">Transmembrane helix</keyword>